<proteinExistence type="predicted"/>
<accession>A0A381VDL1</accession>
<gene>
    <name evidence="1" type="ORF">METZ01_LOCUS90742</name>
</gene>
<dbReference type="AlphaFoldDB" id="A0A381VDL1"/>
<evidence type="ECO:0000313" key="1">
    <source>
        <dbReference type="EMBL" id="SVA37888.1"/>
    </source>
</evidence>
<protein>
    <submittedName>
        <fullName evidence="1">Uncharacterized protein</fullName>
    </submittedName>
</protein>
<reference evidence="1" key="1">
    <citation type="submission" date="2018-05" db="EMBL/GenBank/DDBJ databases">
        <authorList>
            <person name="Lanie J.A."/>
            <person name="Ng W.-L."/>
            <person name="Kazmierczak K.M."/>
            <person name="Andrzejewski T.M."/>
            <person name="Davidsen T.M."/>
            <person name="Wayne K.J."/>
            <person name="Tettelin H."/>
            <person name="Glass J.I."/>
            <person name="Rusch D."/>
            <person name="Podicherti R."/>
            <person name="Tsui H.-C.T."/>
            <person name="Winkler M.E."/>
        </authorList>
    </citation>
    <scope>NUCLEOTIDE SEQUENCE</scope>
</reference>
<dbReference type="EMBL" id="UINC01008416">
    <property type="protein sequence ID" value="SVA37888.1"/>
    <property type="molecule type" value="Genomic_DNA"/>
</dbReference>
<organism evidence="1">
    <name type="scientific">marine metagenome</name>
    <dbReference type="NCBI Taxonomy" id="408172"/>
    <lineage>
        <taxon>unclassified sequences</taxon>
        <taxon>metagenomes</taxon>
        <taxon>ecological metagenomes</taxon>
    </lineage>
</organism>
<sequence>MLAMVTSMTVVFLSISQRERASVTVVSDQVSAKLMAETATASALSEVVGQMVAAQDPLAYDLSVSTNYLNRFGFVPGRVSPTNVSYVYPNGRALAPDDLLINLANLHELARPPVFVDTNALGWRPNQYVPAKEFRFYLDLNRNRAHEPSGLQVVTNWQGRPVPAPSGQFATDYFIGDPEWIGQLEYPAFAHSPTNRFIGRYAYMILPTGRSLDINHIHNQAREPMNPRLDNPTGRGNQYLYMRNQGVGSWELNMAGFLRQLNPIQWRYYYDWIFRPINARGLDLPRAEYWAFSDARDIMMHRYYGSRRNLSGMIPALGLPQSEAPRLGYNLIDDYSDGPLVLNSTPTLDSEDGLRVDPVIAPWPGAENPRRFTDVQQLLTFQPYAEKPERANNFVSRLRQAMNVEPKSITVRKRLDSYDRRTYYRLLSQMGVDSEPALRGKLNINHANDWFT</sequence>
<feature type="non-terminal residue" evidence="1">
    <location>
        <position position="452"/>
    </location>
</feature>
<name>A0A381VDL1_9ZZZZ</name>